<dbReference type="EMBL" id="JACWMW010000005">
    <property type="protein sequence ID" value="MBD1387359.1"/>
    <property type="molecule type" value="Genomic_DNA"/>
</dbReference>
<keyword evidence="3" id="KW-1185">Reference proteome</keyword>
<sequence length="263" mass="27388">MFGSCSKEAGPKGDTGIQGEQGKQGIAGPDGSTILNGTVEPANSLGKNGDFYINTATSVIYGPKTAAGWGAGKSILGAKGTAGSKILSGTVTPAATVGAVGDYYLDKTSYSLYGPKLSTGWGTAISLKGTANVIYSGWNYAVNFRDTTADNSAVKAADLLAPTLSTDILNKGTVQVYFDFGGGVYALPYTSNAGGKLNTMAYWPRLKHFIITRFTADNSNSVALSSILQYRYVIIPGGTAVSVAKKVDINNYEAVKRAYNIPD</sequence>
<evidence type="ECO:0000313" key="2">
    <source>
        <dbReference type="EMBL" id="MBD1387359.1"/>
    </source>
</evidence>
<evidence type="ECO:0000256" key="1">
    <source>
        <dbReference type="SAM" id="MobiDB-lite"/>
    </source>
</evidence>
<accession>A0ABR7X9U9</accession>
<evidence type="ECO:0000313" key="3">
    <source>
        <dbReference type="Proteomes" id="UP000618754"/>
    </source>
</evidence>
<protein>
    <recommendedName>
        <fullName evidence="4">Collagen-like protein</fullName>
    </recommendedName>
</protein>
<proteinExistence type="predicted"/>
<evidence type="ECO:0008006" key="4">
    <source>
        <dbReference type="Google" id="ProtNLM"/>
    </source>
</evidence>
<reference evidence="2 3" key="1">
    <citation type="submission" date="2020-09" db="EMBL/GenBank/DDBJ databases">
        <title>Novel species of Mucilaginibacter isolated from a glacier on the Tibetan Plateau.</title>
        <authorList>
            <person name="Liu Q."/>
            <person name="Xin Y.-H."/>
        </authorList>
    </citation>
    <scope>NUCLEOTIDE SEQUENCE [LARGE SCALE GENOMIC DNA]</scope>
    <source>
        <strain evidence="2 3">CGMCC 1.13878</strain>
    </source>
</reference>
<dbReference type="Proteomes" id="UP000618754">
    <property type="component" value="Unassembled WGS sequence"/>
</dbReference>
<feature type="region of interest" description="Disordered" evidence="1">
    <location>
        <begin position="1"/>
        <end position="33"/>
    </location>
</feature>
<organism evidence="2 3">
    <name type="scientific">Mucilaginibacter rigui</name>
    <dbReference type="NCBI Taxonomy" id="534635"/>
    <lineage>
        <taxon>Bacteria</taxon>
        <taxon>Pseudomonadati</taxon>
        <taxon>Bacteroidota</taxon>
        <taxon>Sphingobacteriia</taxon>
        <taxon>Sphingobacteriales</taxon>
        <taxon>Sphingobacteriaceae</taxon>
        <taxon>Mucilaginibacter</taxon>
    </lineage>
</organism>
<dbReference type="Gene3D" id="1.20.5.320">
    <property type="entry name" value="6-Phosphogluconate Dehydrogenase, domain 3"/>
    <property type="match status" value="1"/>
</dbReference>
<name>A0ABR7X9U9_9SPHI</name>
<gene>
    <name evidence="2" type="ORF">IDJ75_18880</name>
</gene>
<comment type="caution">
    <text evidence="2">The sequence shown here is derived from an EMBL/GenBank/DDBJ whole genome shotgun (WGS) entry which is preliminary data.</text>
</comment>